<keyword evidence="6 9" id="KW-1133">Transmembrane helix</keyword>
<dbReference type="InterPro" id="IPR018448">
    <property type="entry name" value="TatB"/>
</dbReference>
<evidence type="ECO:0000256" key="9">
    <source>
        <dbReference type="HAMAP-Rule" id="MF_00237"/>
    </source>
</evidence>
<sequence>MFDIGGLELLVIAVVLIVVVGPKDLPKMLRTFGRVSTQMRRMAGDFRKQFDEALKEAELDELREVARDVKQLDPRADIRKAMNPVRAVGDEIRSSLKAAASSAAPQVPSASQGPVPVAAAQAQTMSSNPNGAAAPAADVVASSEPKVGEVGPAEKTAAPEPALMNGAATPAASTRDMAGGVS</sequence>
<dbReference type="PRINTS" id="PR01506">
    <property type="entry name" value="TATBPROTEIN"/>
</dbReference>
<protein>
    <recommendedName>
        <fullName evidence="9">Sec-independent protein translocase protein TatB</fullName>
    </recommendedName>
</protein>
<comment type="similarity">
    <text evidence="9">Belongs to the TatB family.</text>
</comment>
<evidence type="ECO:0000256" key="5">
    <source>
        <dbReference type="ARBA" id="ARBA00022927"/>
    </source>
</evidence>
<evidence type="ECO:0000256" key="3">
    <source>
        <dbReference type="ARBA" id="ARBA00022475"/>
    </source>
</evidence>
<feature type="region of interest" description="Disordered" evidence="10">
    <location>
        <begin position="103"/>
        <end position="182"/>
    </location>
</feature>
<evidence type="ECO:0000256" key="4">
    <source>
        <dbReference type="ARBA" id="ARBA00022692"/>
    </source>
</evidence>
<dbReference type="PANTHER" id="PTHR33162:SF1">
    <property type="entry name" value="SEC-INDEPENDENT PROTEIN TRANSLOCASE PROTEIN TATA, CHLOROPLASTIC"/>
    <property type="match status" value="1"/>
</dbReference>
<dbReference type="RefSeq" id="WP_183200685.1">
    <property type="nucleotide sequence ID" value="NZ_JACIEK010000008.1"/>
</dbReference>
<dbReference type="GO" id="GO:0043953">
    <property type="term" value="P:protein transport by the Tat complex"/>
    <property type="evidence" value="ECO:0007669"/>
    <property type="project" value="UniProtKB-UniRule"/>
</dbReference>
<dbReference type="GO" id="GO:0033281">
    <property type="term" value="C:TAT protein transport complex"/>
    <property type="evidence" value="ECO:0007669"/>
    <property type="project" value="UniProtKB-UniRule"/>
</dbReference>
<comment type="caution">
    <text evidence="12">The sequence shown here is derived from an EMBL/GenBank/DDBJ whole genome shotgun (WGS) entry which is preliminary data.</text>
</comment>
<dbReference type="Proteomes" id="UP000542776">
    <property type="component" value="Unassembled WGS sequence"/>
</dbReference>
<comment type="subunit">
    <text evidence="9">The Tat system comprises two distinct complexes: a TatABC complex, containing multiple copies of TatA, TatB and TatC subunits, and a separate TatA complex, containing only TatA subunits. Substrates initially bind to the TatABC complex, which probably triggers association of the separate TatA complex to form the active translocon.</text>
</comment>
<keyword evidence="8 9" id="KW-0472">Membrane</keyword>
<keyword evidence="3 9" id="KW-1003">Cell membrane</keyword>
<name>A0A7W6H5V3_9HYPH</name>
<reference evidence="12 13" key="1">
    <citation type="submission" date="2020-08" db="EMBL/GenBank/DDBJ databases">
        <title>Genomic Encyclopedia of Type Strains, Phase IV (KMG-IV): sequencing the most valuable type-strain genomes for metagenomic binning, comparative biology and taxonomic classification.</title>
        <authorList>
            <person name="Goeker M."/>
        </authorList>
    </citation>
    <scope>NUCLEOTIDE SEQUENCE [LARGE SCALE GENOMIC DNA]</scope>
    <source>
        <strain evidence="12 13">DSM 102238</strain>
    </source>
</reference>
<keyword evidence="5 9" id="KW-0653">Protein transport</keyword>
<evidence type="ECO:0000256" key="10">
    <source>
        <dbReference type="SAM" id="MobiDB-lite"/>
    </source>
</evidence>
<evidence type="ECO:0000313" key="12">
    <source>
        <dbReference type="EMBL" id="MBB3999128.1"/>
    </source>
</evidence>
<dbReference type="NCBIfam" id="TIGR01410">
    <property type="entry name" value="tatB"/>
    <property type="match status" value="1"/>
</dbReference>
<evidence type="ECO:0000313" key="13">
    <source>
        <dbReference type="Proteomes" id="UP000542776"/>
    </source>
</evidence>
<dbReference type="GO" id="GO:0008320">
    <property type="term" value="F:protein transmembrane transporter activity"/>
    <property type="evidence" value="ECO:0007669"/>
    <property type="project" value="UniProtKB-UniRule"/>
</dbReference>
<feature type="transmembrane region" description="Helical" evidence="11">
    <location>
        <begin position="6"/>
        <end position="25"/>
    </location>
</feature>
<keyword evidence="4 9" id="KW-0812">Transmembrane</keyword>
<proteinExistence type="inferred from homology"/>
<comment type="function">
    <text evidence="9">Part of the twin-arginine translocation (Tat) system that transports large folded proteins containing a characteristic twin-arginine motif in their signal peptide across membranes. Together with TatC, TatB is part of a receptor directly interacting with Tat signal peptides. TatB may form an oligomeric binding site that transiently accommodates folded Tat precursor proteins before their translocation.</text>
</comment>
<dbReference type="PANTHER" id="PTHR33162">
    <property type="entry name" value="SEC-INDEPENDENT PROTEIN TRANSLOCASE PROTEIN TATA, CHLOROPLASTIC"/>
    <property type="match status" value="1"/>
</dbReference>
<feature type="compositionally biased region" description="Low complexity" evidence="10">
    <location>
        <begin position="103"/>
        <end position="143"/>
    </location>
</feature>
<evidence type="ECO:0000256" key="7">
    <source>
        <dbReference type="ARBA" id="ARBA00023010"/>
    </source>
</evidence>
<gene>
    <name evidence="9" type="primary">tatB</name>
    <name evidence="12" type="ORF">GGR04_002987</name>
</gene>
<accession>A0A7W6H5V3</accession>
<dbReference type="InterPro" id="IPR003369">
    <property type="entry name" value="TatA/B/E"/>
</dbReference>
<dbReference type="Gene3D" id="1.20.5.3310">
    <property type="match status" value="1"/>
</dbReference>
<keyword evidence="2 9" id="KW-0813">Transport</keyword>
<evidence type="ECO:0000256" key="2">
    <source>
        <dbReference type="ARBA" id="ARBA00022448"/>
    </source>
</evidence>
<dbReference type="EMBL" id="JACIEK010000008">
    <property type="protein sequence ID" value="MBB3999128.1"/>
    <property type="molecule type" value="Genomic_DNA"/>
</dbReference>
<dbReference type="AlphaFoldDB" id="A0A7W6H5V3"/>
<evidence type="ECO:0000256" key="6">
    <source>
        <dbReference type="ARBA" id="ARBA00022989"/>
    </source>
</evidence>
<evidence type="ECO:0000256" key="8">
    <source>
        <dbReference type="ARBA" id="ARBA00023136"/>
    </source>
</evidence>
<evidence type="ECO:0000256" key="11">
    <source>
        <dbReference type="SAM" id="Phobius"/>
    </source>
</evidence>
<keyword evidence="13" id="KW-1185">Reference proteome</keyword>
<evidence type="ECO:0000256" key="1">
    <source>
        <dbReference type="ARBA" id="ARBA00004167"/>
    </source>
</evidence>
<dbReference type="Pfam" id="PF02416">
    <property type="entry name" value="TatA_B_E"/>
    <property type="match status" value="1"/>
</dbReference>
<organism evidence="12 13">
    <name type="scientific">Aureimonas pseudogalii</name>
    <dbReference type="NCBI Taxonomy" id="1744844"/>
    <lineage>
        <taxon>Bacteria</taxon>
        <taxon>Pseudomonadati</taxon>
        <taxon>Pseudomonadota</taxon>
        <taxon>Alphaproteobacteria</taxon>
        <taxon>Hyphomicrobiales</taxon>
        <taxon>Aurantimonadaceae</taxon>
        <taxon>Aureimonas</taxon>
    </lineage>
</organism>
<dbReference type="HAMAP" id="MF_00237">
    <property type="entry name" value="TatB"/>
    <property type="match status" value="1"/>
</dbReference>
<comment type="subcellular location">
    <subcellularLocation>
        <location evidence="9">Cell membrane</location>
        <topology evidence="9">Single-pass membrane protein</topology>
    </subcellularLocation>
    <subcellularLocation>
        <location evidence="1">Membrane</location>
        <topology evidence="1">Single-pass membrane protein</topology>
    </subcellularLocation>
</comment>
<keyword evidence="7 9" id="KW-0811">Translocation</keyword>